<dbReference type="EnsemblPlants" id="MELO3C029080.2.1">
    <property type="protein sequence ID" value="MELO3C029080.2.1"/>
    <property type="gene ID" value="MELO3C029080.2"/>
</dbReference>
<dbReference type="Gramene" id="MELO3C029080.2.1">
    <property type="protein sequence ID" value="MELO3C029080.2.1"/>
    <property type="gene ID" value="MELO3C029080.2"/>
</dbReference>
<sequence>MEKDRNGILLESFSFPKEELVHLSLHESTHPTACNYGNDPYDDIDVKETLNQLPREILNMRNQLLKQAMNLP</sequence>
<accession>A0A9I9E5P3</accession>
<proteinExistence type="predicted"/>
<dbReference type="AlphaFoldDB" id="A0A9I9E5P3"/>
<evidence type="ECO:0000313" key="1">
    <source>
        <dbReference type="EnsemblPlants" id="MELO3C029080.2.1"/>
    </source>
</evidence>
<protein>
    <submittedName>
        <fullName evidence="1">Uncharacterized protein</fullName>
    </submittedName>
</protein>
<organism evidence="1">
    <name type="scientific">Cucumis melo</name>
    <name type="common">Muskmelon</name>
    <dbReference type="NCBI Taxonomy" id="3656"/>
    <lineage>
        <taxon>Eukaryota</taxon>
        <taxon>Viridiplantae</taxon>
        <taxon>Streptophyta</taxon>
        <taxon>Embryophyta</taxon>
        <taxon>Tracheophyta</taxon>
        <taxon>Spermatophyta</taxon>
        <taxon>Magnoliopsida</taxon>
        <taxon>eudicotyledons</taxon>
        <taxon>Gunneridae</taxon>
        <taxon>Pentapetalae</taxon>
        <taxon>rosids</taxon>
        <taxon>fabids</taxon>
        <taxon>Cucurbitales</taxon>
        <taxon>Cucurbitaceae</taxon>
        <taxon>Benincaseae</taxon>
        <taxon>Cucumis</taxon>
    </lineage>
</organism>
<reference evidence="1" key="1">
    <citation type="submission" date="2023-03" db="UniProtKB">
        <authorList>
            <consortium name="EnsemblPlants"/>
        </authorList>
    </citation>
    <scope>IDENTIFICATION</scope>
</reference>
<name>A0A9I9E5P3_CUCME</name>